<organism evidence="4 5">
    <name type="scientific">Paenibacillus eucommiae</name>
    <dbReference type="NCBI Taxonomy" id="1355755"/>
    <lineage>
        <taxon>Bacteria</taxon>
        <taxon>Bacillati</taxon>
        <taxon>Bacillota</taxon>
        <taxon>Bacilli</taxon>
        <taxon>Bacillales</taxon>
        <taxon>Paenibacillaceae</taxon>
        <taxon>Paenibacillus</taxon>
    </lineage>
</organism>
<keyword evidence="2" id="KW-0804">Transcription</keyword>
<dbReference type="Proteomes" id="UP001519287">
    <property type="component" value="Unassembled WGS sequence"/>
</dbReference>
<dbReference type="InterPro" id="IPR026881">
    <property type="entry name" value="WYL_dom"/>
</dbReference>
<dbReference type="Gene3D" id="1.10.10.10">
    <property type="entry name" value="Winged helix-like DNA-binding domain superfamily/Winged helix DNA-binding domain"/>
    <property type="match status" value="1"/>
</dbReference>
<dbReference type="Pfam" id="PF13280">
    <property type="entry name" value="WYL"/>
    <property type="match status" value="1"/>
</dbReference>
<keyword evidence="5" id="KW-1185">Reference proteome</keyword>
<protein>
    <submittedName>
        <fullName evidence="4">DNA-binding transcriptional regulator YafY</fullName>
    </submittedName>
</protein>
<keyword evidence="4" id="KW-0238">DNA-binding</keyword>
<keyword evidence="1" id="KW-0805">Transcription regulation</keyword>
<accession>A0ABS4J6M8</accession>
<gene>
    <name evidence="4" type="ORF">J2Z66_007085</name>
</gene>
<dbReference type="PIRSF" id="PIRSF016838">
    <property type="entry name" value="PafC"/>
    <property type="match status" value="1"/>
</dbReference>
<dbReference type="PANTHER" id="PTHR34580:SF9">
    <property type="entry name" value="SLL5097 PROTEIN"/>
    <property type="match status" value="1"/>
</dbReference>
<dbReference type="EMBL" id="JAGGLB010000034">
    <property type="protein sequence ID" value="MBP1995443.1"/>
    <property type="molecule type" value="Genomic_DNA"/>
</dbReference>
<dbReference type="PROSITE" id="PS52050">
    <property type="entry name" value="WYL"/>
    <property type="match status" value="1"/>
</dbReference>
<evidence type="ECO:0000256" key="2">
    <source>
        <dbReference type="ARBA" id="ARBA00023163"/>
    </source>
</evidence>
<dbReference type="InterPro" id="IPR051534">
    <property type="entry name" value="CBASS_pafABC_assoc_protein"/>
</dbReference>
<comment type="caution">
    <text evidence="4">The sequence shown here is derived from an EMBL/GenBank/DDBJ whole genome shotgun (WGS) entry which is preliminary data.</text>
</comment>
<dbReference type="SMART" id="SM00420">
    <property type="entry name" value="HTH_DEOR"/>
    <property type="match status" value="1"/>
</dbReference>
<dbReference type="PROSITE" id="PS51000">
    <property type="entry name" value="HTH_DEOR_2"/>
    <property type="match status" value="1"/>
</dbReference>
<dbReference type="InterPro" id="IPR036388">
    <property type="entry name" value="WH-like_DNA-bd_sf"/>
</dbReference>
<dbReference type="GO" id="GO:0003677">
    <property type="term" value="F:DNA binding"/>
    <property type="evidence" value="ECO:0007669"/>
    <property type="project" value="UniProtKB-KW"/>
</dbReference>
<dbReference type="Pfam" id="PF08279">
    <property type="entry name" value="HTH_11"/>
    <property type="match status" value="1"/>
</dbReference>
<dbReference type="InterPro" id="IPR028349">
    <property type="entry name" value="PafC-like"/>
</dbReference>
<evidence type="ECO:0000259" key="3">
    <source>
        <dbReference type="PROSITE" id="PS51000"/>
    </source>
</evidence>
<sequence>MSKSPKSKRLLELMMTINRLRKFKVKELAQEFNVSPRTILRDLQELGELGFPLYSEVGPHGGYQVLNERILPPIAFTEQEAVALFFACHALRHYAFLPFETESSSALSKFYFYMPGDVRDRIDQMKDRVDFVTPARQAEFPYLSVLLDAAIYQKVILIDYESREGSSSREIQPVGIYASNGLWYCPAYCFLRGDIRLFRCDRIHTAAYAASETSSKPLDLRHIHLGNREFFVHTGHKQDHKLLMQEMEQDNVTLYVELSKEGVQRCEAEMWAVPKLNTRQDGSGWLEGSFPRSDIPFFAKFMIGLGIEATVKNPPELVDCMKDLLSEIMAKYS</sequence>
<evidence type="ECO:0000313" key="5">
    <source>
        <dbReference type="Proteomes" id="UP001519287"/>
    </source>
</evidence>
<name>A0ABS4J6M8_9BACL</name>
<evidence type="ECO:0000256" key="1">
    <source>
        <dbReference type="ARBA" id="ARBA00023015"/>
    </source>
</evidence>
<dbReference type="InterPro" id="IPR001034">
    <property type="entry name" value="DeoR_HTH"/>
</dbReference>
<dbReference type="PANTHER" id="PTHR34580">
    <property type="match status" value="1"/>
</dbReference>
<dbReference type="Pfam" id="PF25583">
    <property type="entry name" value="WCX"/>
    <property type="match status" value="1"/>
</dbReference>
<dbReference type="RefSeq" id="WP_209977247.1">
    <property type="nucleotide sequence ID" value="NZ_JAGGLB010000034.1"/>
</dbReference>
<dbReference type="InterPro" id="IPR036390">
    <property type="entry name" value="WH_DNA-bd_sf"/>
</dbReference>
<feature type="domain" description="HTH deoR-type" evidence="3">
    <location>
        <begin position="6"/>
        <end position="65"/>
    </location>
</feature>
<dbReference type="InterPro" id="IPR057727">
    <property type="entry name" value="WCX_dom"/>
</dbReference>
<proteinExistence type="predicted"/>
<reference evidence="4 5" key="1">
    <citation type="submission" date="2021-03" db="EMBL/GenBank/DDBJ databases">
        <title>Genomic Encyclopedia of Type Strains, Phase IV (KMG-IV): sequencing the most valuable type-strain genomes for metagenomic binning, comparative biology and taxonomic classification.</title>
        <authorList>
            <person name="Goeker M."/>
        </authorList>
    </citation>
    <scope>NUCLEOTIDE SEQUENCE [LARGE SCALE GENOMIC DNA]</scope>
    <source>
        <strain evidence="4 5">DSM 26048</strain>
    </source>
</reference>
<dbReference type="SUPFAM" id="SSF46785">
    <property type="entry name" value="Winged helix' DNA-binding domain"/>
    <property type="match status" value="1"/>
</dbReference>
<evidence type="ECO:0000313" key="4">
    <source>
        <dbReference type="EMBL" id="MBP1995443.1"/>
    </source>
</evidence>
<dbReference type="InterPro" id="IPR013196">
    <property type="entry name" value="HTH_11"/>
</dbReference>